<evidence type="ECO:0000313" key="2">
    <source>
        <dbReference type="EMBL" id="TWP52788.1"/>
    </source>
</evidence>
<reference evidence="2 3" key="1">
    <citation type="submission" date="2019-07" db="EMBL/GenBank/DDBJ databases">
        <title>Lentzea xizangensis sp. nov., isolated from Qinghai-Tibetan Plateau Soils.</title>
        <authorList>
            <person name="Huang J."/>
        </authorList>
    </citation>
    <scope>NUCLEOTIDE SEQUENCE [LARGE SCALE GENOMIC DNA]</scope>
    <source>
        <strain evidence="2 3">FXJ1.1311</strain>
    </source>
</reference>
<feature type="compositionally biased region" description="Low complexity" evidence="1">
    <location>
        <begin position="56"/>
        <end position="111"/>
    </location>
</feature>
<evidence type="ECO:0000256" key="1">
    <source>
        <dbReference type="SAM" id="MobiDB-lite"/>
    </source>
</evidence>
<proteinExistence type="predicted"/>
<keyword evidence="3" id="KW-1185">Reference proteome</keyword>
<dbReference type="EMBL" id="VOBR01000004">
    <property type="protein sequence ID" value="TWP52788.1"/>
    <property type="molecule type" value="Genomic_DNA"/>
</dbReference>
<dbReference type="Proteomes" id="UP000316639">
    <property type="component" value="Unassembled WGS sequence"/>
</dbReference>
<gene>
    <name evidence="2" type="ORF">FKR81_06570</name>
</gene>
<dbReference type="RefSeq" id="WP_146350043.1">
    <property type="nucleotide sequence ID" value="NZ_VOBR01000004.1"/>
</dbReference>
<feature type="region of interest" description="Disordered" evidence="1">
    <location>
        <begin position="53"/>
        <end position="112"/>
    </location>
</feature>
<evidence type="ECO:0000313" key="3">
    <source>
        <dbReference type="Proteomes" id="UP000316639"/>
    </source>
</evidence>
<dbReference type="AlphaFoldDB" id="A0A563EZ34"/>
<name>A0A563EZ34_9PSEU</name>
<sequence length="119" mass="11939">MSGPGRLAMGALIGAALAALLNVAGPQFLSSAEGDGSVDVTISRQKPTMTVSLINTPSTLPPVSLSSSTSASSSSSTTTTTTTTTTVVTTMTQPKPTTTTNPPTPTTTTTTKRCGLIFC</sequence>
<organism evidence="2 3">
    <name type="scientific">Lentzea tibetensis</name>
    <dbReference type="NCBI Taxonomy" id="2591470"/>
    <lineage>
        <taxon>Bacteria</taxon>
        <taxon>Bacillati</taxon>
        <taxon>Actinomycetota</taxon>
        <taxon>Actinomycetes</taxon>
        <taxon>Pseudonocardiales</taxon>
        <taxon>Pseudonocardiaceae</taxon>
        <taxon>Lentzea</taxon>
    </lineage>
</organism>
<accession>A0A563EZ34</accession>
<protein>
    <submittedName>
        <fullName evidence="2">Uncharacterized protein</fullName>
    </submittedName>
</protein>
<comment type="caution">
    <text evidence="2">The sequence shown here is derived from an EMBL/GenBank/DDBJ whole genome shotgun (WGS) entry which is preliminary data.</text>
</comment>